<evidence type="ECO:0000313" key="2">
    <source>
        <dbReference type="Proteomes" id="UP000015104"/>
    </source>
</evidence>
<protein>
    <submittedName>
        <fullName evidence="1">Uncharacterized protein</fullName>
    </submittedName>
</protein>
<dbReference type="EMBL" id="CAEY01000444">
    <property type="status" value="NOT_ANNOTATED_CDS"/>
    <property type="molecule type" value="Genomic_DNA"/>
</dbReference>
<name>T1JR39_TETUR</name>
<dbReference type="EnsemblMetazoa" id="tetur01g05520.1">
    <property type="protein sequence ID" value="tetur01g05520.1"/>
    <property type="gene ID" value="tetur01g05520"/>
</dbReference>
<sequence>MKIKIHSSLEIFTKWITYFDGLSNVRLKDGQSFFYQRFKILSKALFNNVNVYNLPKT</sequence>
<reference evidence="2" key="1">
    <citation type="submission" date="2011-08" db="EMBL/GenBank/DDBJ databases">
        <authorList>
            <person name="Rombauts S."/>
        </authorList>
    </citation>
    <scope>NUCLEOTIDE SEQUENCE</scope>
    <source>
        <strain evidence="2">London</strain>
    </source>
</reference>
<reference evidence="1" key="2">
    <citation type="submission" date="2015-06" db="UniProtKB">
        <authorList>
            <consortium name="EnsemblMetazoa"/>
        </authorList>
    </citation>
    <scope>IDENTIFICATION</scope>
</reference>
<dbReference type="AlphaFoldDB" id="T1JR39"/>
<keyword evidence="2" id="KW-1185">Reference proteome</keyword>
<proteinExistence type="predicted"/>
<accession>T1JR39</accession>
<organism evidence="1 2">
    <name type="scientific">Tetranychus urticae</name>
    <name type="common">Two-spotted spider mite</name>
    <dbReference type="NCBI Taxonomy" id="32264"/>
    <lineage>
        <taxon>Eukaryota</taxon>
        <taxon>Metazoa</taxon>
        <taxon>Ecdysozoa</taxon>
        <taxon>Arthropoda</taxon>
        <taxon>Chelicerata</taxon>
        <taxon>Arachnida</taxon>
        <taxon>Acari</taxon>
        <taxon>Acariformes</taxon>
        <taxon>Trombidiformes</taxon>
        <taxon>Prostigmata</taxon>
        <taxon>Eleutherengona</taxon>
        <taxon>Raphignathae</taxon>
        <taxon>Tetranychoidea</taxon>
        <taxon>Tetranychidae</taxon>
        <taxon>Tetranychus</taxon>
    </lineage>
</organism>
<evidence type="ECO:0000313" key="1">
    <source>
        <dbReference type="EnsemblMetazoa" id="tetur01g05520.1"/>
    </source>
</evidence>
<dbReference type="HOGENOM" id="CLU_2999017_0_0_1"/>
<dbReference type="Proteomes" id="UP000015104">
    <property type="component" value="Unassembled WGS sequence"/>
</dbReference>